<feature type="region of interest" description="Disordered" evidence="9">
    <location>
        <begin position="223"/>
        <end position="255"/>
    </location>
</feature>
<dbReference type="AlphaFoldDB" id="A0A6H0XQK1"/>
<dbReference type="PANTHER" id="PTHR12772:SF0">
    <property type="entry name" value="DNA REPLICATION COMPLEX GINS PROTEIN PSF2"/>
    <property type="match status" value="1"/>
</dbReference>
<keyword evidence="13" id="KW-1185">Reference proteome</keyword>
<dbReference type="Proteomes" id="UP000503462">
    <property type="component" value="Chromosome 2"/>
</dbReference>
<dbReference type="Pfam" id="PF05916">
    <property type="entry name" value="Sld5"/>
    <property type="match status" value="1"/>
</dbReference>
<dbReference type="SUPFAM" id="SSF160059">
    <property type="entry name" value="PriA/YqbF domain"/>
    <property type="match status" value="1"/>
</dbReference>
<dbReference type="SUPFAM" id="SSF158573">
    <property type="entry name" value="GINS helical bundle-like"/>
    <property type="match status" value="1"/>
</dbReference>
<accession>A0A6H0XQK1</accession>
<name>A0A6H0XQK1_9PEZI</name>
<evidence type="ECO:0000256" key="2">
    <source>
        <dbReference type="ARBA" id="ARBA00010565"/>
    </source>
</evidence>
<evidence type="ECO:0000256" key="9">
    <source>
        <dbReference type="SAM" id="MobiDB-lite"/>
    </source>
</evidence>
<dbReference type="InterPro" id="IPR036224">
    <property type="entry name" value="GINS_bundle-like_dom_sf"/>
</dbReference>
<evidence type="ECO:0000259" key="11">
    <source>
        <dbReference type="Pfam" id="PF25005"/>
    </source>
</evidence>
<dbReference type="Pfam" id="PF25005">
    <property type="entry name" value="PSF2_N"/>
    <property type="match status" value="1"/>
</dbReference>
<comment type="similarity">
    <text evidence="2 8">Belongs to the GINS2/PSF2 family.</text>
</comment>
<evidence type="ECO:0000313" key="12">
    <source>
        <dbReference type="EMBL" id="QIW96982.1"/>
    </source>
</evidence>
<protein>
    <recommendedName>
        <fullName evidence="3 8">DNA replication complex GINS protein PSF2</fullName>
    </recommendedName>
</protein>
<evidence type="ECO:0000256" key="5">
    <source>
        <dbReference type="ARBA" id="ARBA00022829"/>
    </source>
</evidence>
<organism evidence="12 13">
    <name type="scientific">Peltaster fructicola</name>
    <dbReference type="NCBI Taxonomy" id="286661"/>
    <lineage>
        <taxon>Eukaryota</taxon>
        <taxon>Fungi</taxon>
        <taxon>Dikarya</taxon>
        <taxon>Ascomycota</taxon>
        <taxon>Pezizomycotina</taxon>
        <taxon>Dothideomycetes</taxon>
        <taxon>Dothideomycetes incertae sedis</taxon>
        <taxon>Peltaster</taxon>
    </lineage>
</organism>
<dbReference type="GO" id="GO:0006260">
    <property type="term" value="P:DNA replication"/>
    <property type="evidence" value="ECO:0007669"/>
    <property type="project" value="UniProtKB-KW"/>
</dbReference>
<evidence type="ECO:0000256" key="1">
    <source>
        <dbReference type="ARBA" id="ARBA00004123"/>
    </source>
</evidence>
<dbReference type="CDD" id="cd21694">
    <property type="entry name" value="GINS_B_Psf2"/>
    <property type="match status" value="1"/>
</dbReference>
<keyword evidence="4 8" id="KW-0235">DNA replication</keyword>
<evidence type="ECO:0000256" key="6">
    <source>
        <dbReference type="ARBA" id="ARBA00023242"/>
    </source>
</evidence>
<evidence type="ECO:0000259" key="10">
    <source>
        <dbReference type="Pfam" id="PF05916"/>
    </source>
</evidence>
<evidence type="ECO:0000256" key="8">
    <source>
        <dbReference type="PIRNR" id="PIRNR028998"/>
    </source>
</evidence>
<evidence type="ECO:0000256" key="7">
    <source>
        <dbReference type="ARBA" id="ARBA00025163"/>
    </source>
</evidence>
<dbReference type="InterPro" id="IPR021151">
    <property type="entry name" value="GINS_A"/>
</dbReference>
<evidence type="ECO:0000256" key="3">
    <source>
        <dbReference type="ARBA" id="ARBA00015139"/>
    </source>
</evidence>
<sequence>MSLPLPPGLTPAEVGFLCENEQVTVIPRQRLDGLELMSGSTQPLIPPFPTPLPLWLALLLKRQQRANIQPPAWLDPAALTQILDLETDEKTSQVFAPPPELPAENAVRDDDEEYLSHHTLELSTPFLANTSTTRAPADSLPFHWLELSHLLLTNAADDFHDPDTVRRLVRDLQEVRMSKLRKGFRVLGPGGGIKMNGIGGMEIAEVHGFVSGVVDGLRKIGRSREEARKEREADERDNGAFGGSSYQDDDDDMQL</sequence>
<reference evidence="12 13" key="1">
    <citation type="journal article" date="2016" name="Sci. Rep.">
        <title>Peltaster fructicola genome reveals evolution from an invasive phytopathogen to an ectophytic parasite.</title>
        <authorList>
            <person name="Xu C."/>
            <person name="Chen H."/>
            <person name="Gleason M.L."/>
            <person name="Xu J.R."/>
            <person name="Liu H."/>
            <person name="Zhang R."/>
            <person name="Sun G."/>
        </authorList>
    </citation>
    <scope>NUCLEOTIDE SEQUENCE [LARGE SCALE GENOMIC DNA]</scope>
    <source>
        <strain evidence="12 13">LNHT1506</strain>
    </source>
</reference>
<feature type="compositionally biased region" description="Basic and acidic residues" evidence="9">
    <location>
        <begin position="223"/>
        <end position="238"/>
    </location>
</feature>
<feature type="domain" description="DNA replication complex GINS protein PSF2 N-terminal" evidence="11">
    <location>
        <begin position="10"/>
        <end position="69"/>
    </location>
</feature>
<keyword evidence="6 8" id="KW-0539">Nucleus</keyword>
<dbReference type="GO" id="GO:0000811">
    <property type="term" value="C:GINS complex"/>
    <property type="evidence" value="ECO:0007669"/>
    <property type="project" value="TreeGrafter"/>
</dbReference>
<comment type="subcellular location">
    <subcellularLocation>
        <location evidence="1 8">Nucleus</location>
    </subcellularLocation>
</comment>
<dbReference type="PANTHER" id="PTHR12772">
    <property type="entry name" value="DNA REPLICATION COMPLEX GINS PROTEIN PSF2"/>
    <property type="match status" value="1"/>
</dbReference>
<dbReference type="PIRSF" id="PIRSF028998">
    <property type="entry name" value="GINS_Psf2_subgr"/>
    <property type="match status" value="1"/>
</dbReference>
<dbReference type="InterPro" id="IPR056784">
    <property type="entry name" value="PSF2_N"/>
</dbReference>
<dbReference type="CDD" id="cd11712">
    <property type="entry name" value="GINS_A_psf2"/>
    <property type="match status" value="1"/>
</dbReference>
<dbReference type="GO" id="GO:0007059">
    <property type="term" value="P:chromosome segregation"/>
    <property type="evidence" value="ECO:0007669"/>
    <property type="project" value="UniProtKB-KW"/>
</dbReference>
<gene>
    <name evidence="12" type="ORF">AMS68_002500</name>
</gene>
<dbReference type="EMBL" id="CP051140">
    <property type="protein sequence ID" value="QIW96982.1"/>
    <property type="molecule type" value="Genomic_DNA"/>
</dbReference>
<comment type="subunit">
    <text evidence="8">Component of the GINS complex.</text>
</comment>
<dbReference type="GO" id="GO:0000727">
    <property type="term" value="P:double-strand break repair via break-induced replication"/>
    <property type="evidence" value="ECO:0007669"/>
    <property type="project" value="TreeGrafter"/>
</dbReference>
<dbReference type="InterPro" id="IPR007257">
    <property type="entry name" value="GINS_Psf2"/>
</dbReference>
<dbReference type="Gene3D" id="1.20.58.1020">
    <property type="match status" value="1"/>
</dbReference>
<proteinExistence type="inferred from homology"/>
<feature type="domain" description="GINS subunit" evidence="10">
    <location>
        <begin position="135"/>
        <end position="220"/>
    </location>
</feature>
<evidence type="ECO:0000313" key="13">
    <source>
        <dbReference type="Proteomes" id="UP000503462"/>
    </source>
</evidence>
<comment type="function">
    <text evidence="7">The GINS complex plays an essential role in the initiation of DNA replication. Has a role in chromosome segregation.</text>
</comment>
<dbReference type="OrthoDB" id="1938138at2759"/>
<keyword evidence="5" id="KW-0159">Chromosome partition</keyword>
<dbReference type="FunFam" id="1.20.58.1020:FF:000001">
    <property type="entry name" value="DNA replication complex GINS protein PSF2"/>
    <property type="match status" value="1"/>
</dbReference>
<dbReference type="FunFam" id="3.40.5.50:FF:000001">
    <property type="entry name" value="DNA replication complex GINS protein PSF2"/>
    <property type="match status" value="1"/>
</dbReference>
<dbReference type="Gene3D" id="3.40.5.50">
    <property type="match status" value="1"/>
</dbReference>
<evidence type="ECO:0000256" key="4">
    <source>
        <dbReference type="ARBA" id="ARBA00022705"/>
    </source>
</evidence>